<dbReference type="KEGG" id="mtr:11412717"/>
<reference evidence="6" key="3">
    <citation type="submission" date="2015-04" db="UniProtKB">
        <authorList>
            <consortium name="EnsemblPlants"/>
        </authorList>
    </citation>
    <scope>IDENTIFICATION</scope>
    <source>
        <strain evidence="6">cv. Jemalong A17</strain>
    </source>
</reference>
<evidence type="ECO:0000313" key="4">
    <source>
        <dbReference type="EMBL" id="AES62723.1"/>
    </source>
</evidence>
<dbReference type="AlphaFoldDB" id="G7IE53"/>
<reference evidence="5" key="4">
    <citation type="journal article" date="2018" name="Nat. Plants">
        <title>Whole-genome landscape of Medicago truncatula symbiotic genes.</title>
        <authorList>
            <person name="Pecrix Y."/>
            <person name="Gamas P."/>
            <person name="Carrere S."/>
        </authorList>
    </citation>
    <scope>NUCLEOTIDE SEQUENCE</scope>
    <source>
        <tissue evidence="5">Leaves</tissue>
    </source>
</reference>
<keyword evidence="7" id="KW-1185">Reference proteome</keyword>
<evidence type="ECO:0000313" key="6">
    <source>
        <dbReference type="EnsemblPlants" id="AES62723"/>
    </source>
</evidence>
<dbReference type="EnsemblPlants" id="AES62723">
    <property type="protein sequence ID" value="AES62723"/>
    <property type="gene ID" value="MTR_1g105360"/>
</dbReference>
<dbReference type="InterPro" id="IPR021410">
    <property type="entry name" value="FAF"/>
</dbReference>
<accession>G7IE53</accession>
<evidence type="ECO:0000313" key="7">
    <source>
        <dbReference type="Proteomes" id="UP000002051"/>
    </source>
</evidence>
<name>G7IE53_MEDTR</name>
<dbReference type="PaxDb" id="3880-AES62723"/>
<reference evidence="4 7" key="1">
    <citation type="journal article" date="2011" name="Nature">
        <title>The Medicago genome provides insight into the evolution of rhizobial symbioses.</title>
        <authorList>
            <person name="Young N.D."/>
            <person name="Debelle F."/>
            <person name="Oldroyd G.E."/>
            <person name="Geurts R."/>
            <person name="Cannon S.B."/>
            <person name="Udvardi M.K."/>
            <person name="Benedito V.A."/>
            <person name="Mayer K.F."/>
            <person name="Gouzy J."/>
            <person name="Schoof H."/>
            <person name="Van de Peer Y."/>
            <person name="Proost S."/>
            <person name="Cook D.R."/>
            <person name="Meyers B.C."/>
            <person name="Spannagl M."/>
            <person name="Cheung F."/>
            <person name="De Mita S."/>
            <person name="Krishnakumar V."/>
            <person name="Gundlach H."/>
            <person name="Zhou S."/>
            <person name="Mudge J."/>
            <person name="Bharti A.K."/>
            <person name="Murray J.D."/>
            <person name="Naoumkina M.A."/>
            <person name="Rosen B."/>
            <person name="Silverstein K.A."/>
            <person name="Tang H."/>
            <person name="Rombauts S."/>
            <person name="Zhao P.X."/>
            <person name="Zhou P."/>
            <person name="Barbe V."/>
            <person name="Bardou P."/>
            <person name="Bechner M."/>
            <person name="Bellec A."/>
            <person name="Berger A."/>
            <person name="Berges H."/>
            <person name="Bidwell S."/>
            <person name="Bisseling T."/>
            <person name="Choisne N."/>
            <person name="Couloux A."/>
            <person name="Denny R."/>
            <person name="Deshpande S."/>
            <person name="Dai X."/>
            <person name="Doyle J.J."/>
            <person name="Dudez A.M."/>
            <person name="Farmer A.D."/>
            <person name="Fouteau S."/>
            <person name="Franken C."/>
            <person name="Gibelin C."/>
            <person name="Gish J."/>
            <person name="Goldstein S."/>
            <person name="Gonzalez A.J."/>
            <person name="Green P.J."/>
            <person name="Hallab A."/>
            <person name="Hartog M."/>
            <person name="Hua A."/>
            <person name="Humphray S.J."/>
            <person name="Jeong D.H."/>
            <person name="Jing Y."/>
            <person name="Jocker A."/>
            <person name="Kenton S.M."/>
            <person name="Kim D.J."/>
            <person name="Klee K."/>
            <person name="Lai H."/>
            <person name="Lang C."/>
            <person name="Lin S."/>
            <person name="Macmil S.L."/>
            <person name="Magdelenat G."/>
            <person name="Matthews L."/>
            <person name="McCorrison J."/>
            <person name="Monaghan E.L."/>
            <person name="Mun J.H."/>
            <person name="Najar F.Z."/>
            <person name="Nicholson C."/>
            <person name="Noirot C."/>
            <person name="O'Bleness M."/>
            <person name="Paule C.R."/>
            <person name="Poulain J."/>
            <person name="Prion F."/>
            <person name="Qin B."/>
            <person name="Qu C."/>
            <person name="Retzel E.F."/>
            <person name="Riddle C."/>
            <person name="Sallet E."/>
            <person name="Samain S."/>
            <person name="Samson N."/>
            <person name="Sanders I."/>
            <person name="Saurat O."/>
            <person name="Scarpelli C."/>
            <person name="Schiex T."/>
            <person name="Segurens B."/>
            <person name="Severin A.J."/>
            <person name="Sherrier D.J."/>
            <person name="Shi R."/>
            <person name="Sims S."/>
            <person name="Singer S.R."/>
            <person name="Sinharoy S."/>
            <person name="Sterck L."/>
            <person name="Viollet A."/>
            <person name="Wang B.B."/>
            <person name="Wang K."/>
            <person name="Wang M."/>
            <person name="Wang X."/>
            <person name="Warfsmann J."/>
            <person name="Weissenbach J."/>
            <person name="White D.D."/>
            <person name="White J.D."/>
            <person name="Wiley G.B."/>
            <person name="Wincker P."/>
            <person name="Xing Y."/>
            <person name="Yang L."/>
            <person name="Yao Z."/>
            <person name="Ying F."/>
            <person name="Zhai J."/>
            <person name="Zhou L."/>
            <person name="Zuber A."/>
            <person name="Denarie J."/>
            <person name="Dixon R.A."/>
            <person name="May G.D."/>
            <person name="Schwartz D.C."/>
            <person name="Rogers J."/>
            <person name="Quetier F."/>
            <person name="Town C.D."/>
            <person name="Roe B.A."/>
        </authorList>
    </citation>
    <scope>NUCLEOTIDE SEQUENCE [LARGE SCALE GENOMIC DNA]</scope>
    <source>
        <strain evidence="4">A17</strain>
        <strain evidence="6 7">cv. Jemalong A17</strain>
    </source>
</reference>
<evidence type="ECO:0000259" key="3">
    <source>
        <dbReference type="Pfam" id="PF11250"/>
    </source>
</evidence>
<dbReference type="OMA" id="ANNDCAN"/>
<dbReference type="STRING" id="3880.G7IE53"/>
<evidence type="ECO:0000256" key="1">
    <source>
        <dbReference type="ARBA" id="ARBA00008690"/>
    </source>
</evidence>
<dbReference type="eggNOG" id="ENOG502QVU6">
    <property type="taxonomic scope" value="Eukaryota"/>
</dbReference>
<dbReference type="PANTHER" id="PTHR33155:SF53">
    <property type="entry name" value="FANTASTIC FOUR-LIKE PROTEIN"/>
    <property type="match status" value="1"/>
</dbReference>
<gene>
    <name evidence="6" type="primary">11412717</name>
    <name evidence="4" type="ordered locus">MTR_1g105360</name>
    <name evidence="5" type="ORF">MtrunA17_Chr1g0205921</name>
</gene>
<comment type="similarity">
    <text evidence="1">Belongs to the fantastic four family.</text>
</comment>
<dbReference type="InterPro" id="IPR046431">
    <property type="entry name" value="FAF_dom"/>
</dbReference>
<evidence type="ECO:0000313" key="5">
    <source>
        <dbReference type="EMBL" id="RHN82072.1"/>
    </source>
</evidence>
<proteinExistence type="inferred from homology"/>
<dbReference type="Pfam" id="PF11250">
    <property type="entry name" value="FAF"/>
    <property type="match status" value="1"/>
</dbReference>
<dbReference type="PANTHER" id="PTHR33155">
    <property type="entry name" value="FANTASTIC FOUR-LIKE PROTEIN (DUF3049)"/>
    <property type="match status" value="1"/>
</dbReference>
<feature type="region of interest" description="Disordered" evidence="2">
    <location>
        <begin position="166"/>
        <end position="186"/>
    </location>
</feature>
<dbReference type="Gramene" id="rna6191">
    <property type="protein sequence ID" value="RHN82072.1"/>
    <property type="gene ID" value="gene6191"/>
</dbReference>
<dbReference type="EMBL" id="PSQE01000001">
    <property type="protein sequence ID" value="RHN82072.1"/>
    <property type="molecule type" value="Genomic_DNA"/>
</dbReference>
<evidence type="ECO:0000256" key="2">
    <source>
        <dbReference type="SAM" id="MobiDB-lite"/>
    </source>
</evidence>
<organism evidence="4 7">
    <name type="scientific">Medicago truncatula</name>
    <name type="common">Barrel medic</name>
    <name type="synonym">Medicago tribuloides</name>
    <dbReference type="NCBI Taxonomy" id="3880"/>
    <lineage>
        <taxon>Eukaryota</taxon>
        <taxon>Viridiplantae</taxon>
        <taxon>Streptophyta</taxon>
        <taxon>Embryophyta</taxon>
        <taxon>Tracheophyta</taxon>
        <taxon>Spermatophyta</taxon>
        <taxon>Magnoliopsida</taxon>
        <taxon>eudicotyledons</taxon>
        <taxon>Gunneridae</taxon>
        <taxon>Pentapetalae</taxon>
        <taxon>rosids</taxon>
        <taxon>fabids</taxon>
        <taxon>Fabales</taxon>
        <taxon>Fabaceae</taxon>
        <taxon>Papilionoideae</taxon>
        <taxon>50 kb inversion clade</taxon>
        <taxon>NPAAA clade</taxon>
        <taxon>Hologalegina</taxon>
        <taxon>IRL clade</taxon>
        <taxon>Trifolieae</taxon>
        <taxon>Medicago</taxon>
    </lineage>
</organism>
<sequence length="336" mass="38434">MSAVVYHPGLQTHLESPLVESRTLRLRLPSPKQVPTPQSIDLAFKTCFFDSNIKTHHQEEKINKTETFQNKPNKNNGGWNFLDGLSNNIYQNTWKKETTTTTYVHPQQKRSSLAMSPKSLELCTENLGNESGTDIVENDMLLSSMGAMEEQREPCSPVLIATKKPKIHNFPPPLTTMRGSESLRVRPHREDGRLVIEVTKVPPSTSCFQADRSHGRLRLCFLTNETTSFDPEQEEDVDVDDDDVIDENEKPHNKEEELYENEMVGEVIEDVEEEETEEKAEKVELEEVVACEKMKSSDARMEKYEWARRCKEGGENENKEFLNWGESLWVAVATTS</sequence>
<feature type="domain" description="FAF" evidence="3">
    <location>
        <begin position="169"/>
        <end position="221"/>
    </location>
</feature>
<dbReference type="Proteomes" id="UP000265566">
    <property type="component" value="Chromosome 1"/>
</dbReference>
<dbReference type="OrthoDB" id="1916983at2759"/>
<dbReference type="HOGENOM" id="CLU_053779_0_0_1"/>
<reference evidence="4 7" key="2">
    <citation type="journal article" date="2014" name="BMC Genomics">
        <title>An improved genome release (version Mt4.0) for the model legume Medicago truncatula.</title>
        <authorList>
            <person name="Tang H."/>
            <person name="Krishnakumar V."/>
            <person name="Bidwell S."/>
            <person name="Rosen B."/>
            <person name="Chan A."/>
            <person name="Zhou S."/>
            <person name="Gentzbittel L."/>
            <person name="Childs K.L."/>
            <person name="Yandell M."/>
            <person name="Gundlach H."/>
            <person name="Mayer K.F."/>
            <person name="Schwartz D.C."/>
            <person name="Town C.D."/>
        </authorList>
    </citation>
    <scope>GENOME REANNOTATION</scope>
    <source>
        <strain evidence="6 7">cv. Jemalong A17</strain>
    </source>
</reference>
<dbReference type="EMBL" id="CM001217">
    <property type="protein sequence ID" value="AES62723.1"/>
    <property type="molecule type" value="Genomic_DNA"/>
</dbReference>
<dbReference type="Proteomes" id="UP000002051">
    <property type="component" value="Unassembled WGS sequence"/>
</dbReference>
<protein>
    <submittedName>
        <fullName evidence="4">Fantastic four-like protein</fullName>
    </submittedName>
    <submittedName>
        <fullName evidence="5">Putative The fantastic four family protein</fullName>
    </submittedName>
</protein>